<dbReference type="STRING" id="299467.A0A443SDI8"/>
<dbReference type="Proteomes" id="UP000288716">
    <property type="component" value="Unassembled WGS sequence"/>
</dbReference>
<dbReference type="SUPFAM" id="SSF57850">
    <property type="entry name" value="RING/U-box"/>
    <property type="match status" value="1"/>
</dbReference>
<dbReference type="GO" id="GO:0008270">
    <property type="term" value="F:zinc ion binding"/>
    <property type="evidence" value="ECO:0007669"/>
    <property type="project" value="UniProtKB-KW"/>
</dbReference>
<dbReference type="InterPro" id="IPR001841">
    <property type="entry name" value="Znf_RING"/>
</dbReference>
<evidence type="ECO:0000313" key="6">
    <source>
        <dbReference type="EMBL" id="RWS25570.1"/>
    </source>
</evidence>
<dbReference type="OrthoDB" id="6477069at2759"/>
<dbReference type="PROSITE" id="PS00518">
    <property type="entry name" value="ZF_RING_1"/>
    <property type="match status" value="1"/>
</dbReference>
<dbReference type="PANTHER" id="PTHR46016">
    <property type="entry name" value="ZINC FINGER, RING/FYVE/PHD-TYPE"/>
    <property type="match status" value="1"/>
</dbReference>
<dbReference type="SMART" id="SM00184">
    <property type="entry name" value="RING"/>
    <property type="match status" value="1"/>
</dbReference>
<accession>A0A443SDI8</accession>
<dbReference type="VEuPathDB" id="VectorBase:LDEU006470"/>
<keyword evidence="3" id="KW-0862">Zinc</keyword>
<protein>
    <submittedName>
        <fullName evidence="6">E3 ubiquitin-protein ligase NRDP1-like protein</fullName>
    </submittedName>
</protein>
<organism evidence="6 7">
    <name type="scientific">Leptotrombidium deliense</name>
    <dbReference type="NCBI Taxonomy" id="299467"/>
    <lineage>
        <taxon>Eukaryota</taxon>
        <taxon>Metazoa</taxon>
        <taxon>Ecdysozoa</taxon>
        <taxon>Arthropoda</taxon>
        <taxon>Chelicerata</taxon>
        <taxon>Arachnida</taxon>
        <taxon>Acari</taxon>
        <taxon>Acariformes</taxon>
        <taxon>Trombidiformes</taxon>
        <taxon>Prostigmata</taxon>
        <taxon>Anystina</taxon>
        <taxon>Parasitengona</taxon>
        <taxon>Trombiculoidea</taxon>
        <taxon>Trombiculidae</taxon>
        <taxon>Leptotrombidium</taxon>
    </lineage>
</organism>
<reference evidence="6 7" key="1">
    <citation type="journal article" date="2018" name="Gigascience">
        <title>Genomes of trombidid mites reveal novel predicted allergens and laterally-transferred genes associated with secondary metabolism.</title>
        <authorList>
            <person name="Dong X."/>
            <person name="Chaisiri K."/>
            <person name="Xia D."/>
            <person name="Armstrong S.D."/>
            <person name="Fang Y."/>
            <person name="Donnelly M.J."/>
            <person name="Kadowaki T."/>
            <person name="McGarry J.W."/>
            <person name="Darby A.C."/>
            <person name="Makepeace B.L."/>
        </authorList>
    </citation>
    <scope>NUCLEOTIDE SEQUENCE [LARGE SCALE GENOMIC DNA]</scope>
    <source>
        <strain evidence="6">UoL-UT</strain>
    </source>
</reference>
<comment type="caution">
    <text evidence="6">The sequence shown here is derived from an EMBL/GenBank/DDBJ whole genome shotgun (WGS) entry which is preliminary data.</text>
</comment>
<evidence type="ECO:0000259" key="5">
    <source>
        <dbReference type="PROSITE" id="PS50089"/>
    </source>
</evidence>
<dbReference type="AlphaFoldDB" id="A0A443SDI8"/>
<feature type="domain" description="RING-type" evidence="5">
    <location>
        <begin position="18"/>
        <end position="57"/>
    </location>
</feature>
<dbReference type="GO" id="GO:0000209">
    <property type="term" value="P:protein polyubiquitination"/>
    <property type="evidence" value="ECO:0007669"/>
    <property type="project" value="TreeGrafter"/>
</dbReference>
<proteinExistence type="predicted"/>
<dbReference type="EMBL" id="NCKV01003562">
    <property type="protein sequence ID" value="RWS25570.1"/>
    <property type="molecule type" value="Genomic_DNA"/>
</dbReference>
<dbReference type="PROSITE" id="PS50089">
    <property type="entry name" value="ZF_RING_2"/>
    <property type="match status" value="1"/>
</dbReference>
<keyword evidence="2 4" id="KW-0863">Zinc-finger</keyword>
<evidence type="ECO:0000313" key="7">
    <source>
        <dbReference type="Proteomes" id="UP000288716"/>
    </source>
</evidence>
<dbReference type="PANTHER" id="PTHR46016:SF1">
    <property type="entry name" value="RING-TYPE DOMAIN-CONTAINING PROTEIN"/>
    <property type="match status" value="1"/>
</dbReference>
<sequence length="249" mass="28681">MGFDPELFVNTIDDELKCPICFRVLEDPMQGQHCDHIFCGSCIDGWLLTANICPMDRLPLIRKQLQPVSKMVTNLLSRLEVKCPNEKNGCCLTLPLGSLKSHLNGCRFSDNLCDYNESDEKRKLNNPLSAIREMSVSNTELRNFQKTVELLKQQFLEDKFRGQQMSERIDEYDSKLDECKKNINEVFDPLLTLILGVGYQSTDFAADDSEKNVDIYVQNLCEFTNEGLLFEYLRQNDIQPNSEGEKLRF</sequence>
<evidence type="ECO:0000256" key="3">
    <source>
        <dbReference type="ARBA" id="ARBA00022833"/>
    </source>
</evidence>
<evidence type="ECO:0000256" key="1">
    <source>
        <dbReference type="ARBA" id="ARBA00022723"/>
    </source>
</evidence>
<dbReference type="GO" id="GO:0006511">
    <property type="term" value="P:ubiquitin-dependent protein catabolic process"/>
    <property type="evidence" value="ECO:0007669"/>
    <property type="project" value="TreeGrafter"/>
</dbReference>
<dbReference type="SUPFAM" id="SSF49599">
    <property type="entry name" value="TRAF domain-like"/>
    <property type="match status" value="1"/>
</dbReference>
<dbReference type="Pfam" id="PF13923">
    <property type="entry name" value="zf-C3HC4_2"/>
    <property type="match status" value="1"/>
</dbReference>
<gene>
    <name evidence="6" type="ORF">B4U80_05968</name>
</gene>
<evidence type="ECO:0000256" key="4">
    <source>
        <dbReference type="PROSITE-ProRule" id="PRU00175"/>
    </source>
</evidence>
<dbReference type="InterPro" id="IPR017907">
    <property type="entry name" value="Znf_RING_CS"/>
</dbReference>
<dbReference type="Gene3D" id="3.30.40.10">
    <property type="entry name" value="Zinc/RING finger domain, C3HC4 (zinc finger)"/>
    <property type="match status" value="1"/>
</dbReference>
<dbReference type="GO" id="GO:0061630">
    <property type="term" value="F:ubiquitin protein ligase activity"/>
    <property type="evidence" value="ECO:0007669"/>
    <property type="project" value="TreeGrafter"/>
</dbReference>
<name>A0A443SDI8_9ACAR</name>
<evidence type="ECO:0000256" key="2">
    <source>
        <dbReference type="ARBA" id="ARBA00022771"/>
    </source>
</evidence>
<dbReference type="InterPro" id="IPR013083">
    <property type="entry name" value="Znf_RING/FYVE/PHD"/>
</dbReference>
<dbReference type="InterPro" id="IPR051438">
    <property type="entry name" value="RNF_E3_ubiq-protein_ligase"/>
</dbReference>
<keyword evidence="1" id="KW-0479">Metal-binding</keyword>
<keyword evidence="7" id="KW-1185">Reference proteome</keyword>